<evidence type="ECO:0000313" key="22">
    <source>
        <dbReference type="EMBL" id="KAI2654820.1"/>
    </source>
</evidence>
<gene>
    <name evidence="22" type="ORF">H4Q32_017079</name>
</gene>
<dbReference type="PRINTS" id="PR00463">
    <property type="entry name" value="EP450I"/>
</dbReference>
<comment type="caution">
    <text evidence="22">The sequence shown here is derived from an EMBL/GenBank/DDBJ whole genome shotgun (WGS) entry which is preliminary data.</text>
</comment>
<evidence type="ECO:0000256" key="7">
    <source>
        <dbReference type="ARBA" id="ARBA00022483"/>
    </source>
</evidence>
<evidence type="ECO:0000256" key="12">
    <source>
        <dbReference type="ARBA" id="ARBA00023002"/>
    </source>
</evidence>
<keyword evidence="8 21" id="KW-0349">Heme</keyword>
<sequence>MESAVKNSLLAPIKTLKFCVSGEKQPSGWTKHGSKRHGKLREAMNAQKNAERAAMRAHFRRKYQLTKNAKDAEQLRAAGRKVCLPRDLAKMVGPEAPAKDDSFGLIDAFQSLGAGIFTRKQSKTPTSRADTEPCRSKGRRTERQEALLCVKGVQSDQIKSESSSMISSCVRPPGFSTAVRSLCVHACGREDAGTERALPRRTGGVRDFQEIPHTGSNGWINLLRFWKDGRFSLLHKHMENTFRRLGPIYREHLGSQSSVNIMLPTDIGELFRSEGLHPRRMTLQPWATHRETRRHSKGVFLKNGTEWRADRLLLNREVMVASAVRRFLPLLDDVAQDFCRSLRHRVETEGVGETGQRRMTLDPSPDLFRFALEASCHVLYGERIGLFSSSPSEESERFIWAVERMLATTPPLLYLPPRLLLRLRAPLWTQHATAWDHIFSHAEARIQRGYQRMQMAVGGASDGRFLGVLGQLMEAGQLSLELIKANITELMAGGVDTTAVPLQFALFELGRNPDVQERVRAQVLSSWEQALYPVGITVQRYPTLVQVCLYPLGRSPEVFDRPERFDPSRWAGSKPDENAGSGGSFRSLAFGFGSRQCVGRRIAENEMQLLLMHILRNFKLTVSSTEELNTKYTLILQPESPPRITFTTRSL</sequence>
<comment type="similarity">
    <text evidence="4 21">Belongs to the cytochrome P450 family.</text>
</comment>
<keyword evidence="16" id="KW-0496">Mitochondrion</keyword>
<evidence type="ECO:0000256" key="5">
    <source>
        <dbReference type="ARBA" id="ARBA00012767"/>
    </source>
</evidence>
<protein>
    <recommendedName>
        <fullName evidence="5">steroid 11beta-monooxygenase</fullName>
        <ecNumber evidence="5">1.14.15.4</ecNumber>
    </recommendedName>
    <alternativeName>
        <fullName evidence="20">Cytochrome P450C11</fullName>
    </alternativeName>
</protein>
<evidence type="ECO:0000256" key="19">
    <source>
        <dbReference type="ARBA" id="ARBA00034103"/>
    </source>
</evidence>
<keyword evidence="17" id="KW-0472">Membrane</keyword>
<keyword evidence="15 21" id="KW-0503">Monooxygenase</keyword>
<dbReference type="InterPro" id="IPR008849">
    <property type="entry name" value="Synaphin"/>
</dbReference>
<dbReference type="InterPro" id="IPR036396">
    <property type="entry name" value="Cyt_P450_sf"/>
</dbReference>
<evidence type="ECO:0000256" key="10">
    <source>
        <dbReference type="ARBA" id="ARBA00022775"/>
    </source>
</evidence>
<dbReference type="InterPro" id="IPR050479">
    <property type="entry name" value="CYP11_CYP27_families"/>
</dbReference>
<dbReference type="Pfam" id="PF00067">
    <property type="entry name" value="p450"/>
    <property type="match status" value="2"/>
</dbReference>
<keyword evidence="10" id="KW-0532">Neurotransmitter transport</keyword>
<evidence type="ECO:0000256" key="17">
    <source>
        <dbReference type="ARBA" id="ARBA00023136"/>
    </source>
</evidence>
<organism evidence="22 23">
    <name type="scientific">Labeo rohita</name>
    <name type="common">Indian major carp</name>
    <name type="synonym">Cyprinus rohita</name>
    <dbReference type="NCBI Taxonomy" id="84645"/>
    <lineage>
        <taxon>Eukaryota</taxon>
        <taxon>Metazoa</taxon>
        <taxon>Chordata</taxon>
        <taxon>Craniata</taxon>
        <taxon>Vertebrata</taxon>
        <taxon>Euteleostomi</taxon>
        <taxon>Actinopterygii</taxon>
        <taxon>Neopterygii</taxon>
        <taxon>Teleostei</taxon>
        <taxon>Ostariophysi</taxon>
        <taxon>Cypriniformes</taxon>
        <taxon>Cyprinidae</taxon>
        <taxon>Labeoninae</taxon>
        <taxon>Labeonini</taxon>
        <taxon>Labeo</taxon>
    </lineage>
</organism>
<evidence type="ECO:0000256" key="2">
    <source>
        <dbReference type="ARBA" id="ARBA00004325"/>
    </source>
</evidence>
<keyword evidence="18" id="KW-0755">Steroidogenesis</keyword>
<comment type="subcellular location">
    <subcellularLocation>
        <location evidence="2">Mitochondrion membrane</location>
    </subcellularLocation>
    <subcellularLocation>
        <location evidence="19">Synapse</location>
    </subcellularLocation>
</comment>
<dbReference type="EMBL" id="JACTAM010000016">
    <property type="protein sequence ID" value="KAI2654820.1"/>
    <property type="molecule type" value="Genomic_DNA"/>
</dbReference>
<dbReference type="CDD" id="cd22809">
    <property type="entry name" value="Complexin_NTD_CPLX_III_IV"/>
    <property type="match status" value="1"/>
</dbReference>
<comment type="cofactor">
    <cofactor evidence="1">
        <name>heme</name>
        <dbReference type="ChEBI" id="CHEBI:30413"/>
    </cofactor>
</comment>
<evidence type="ECO:0000256" key="16">
    <source>
        <dbReference type="ARBA" id="ARBA00023128"/>
    </source>
</evidence>
<keyword evidence="7" id="KW-0268">Exocytosis</keyword>
<dbReference type="PROSITE" id="PS00086">
    <property type="entry name" value="CYTOCHROME_P450"/>
    <property type="match status" value="1"/>
</dbReference>
<keyword evidence="11" id="KW-0809">Transit peptide</keyword>
<evidence type="ECO:0000256" key="6">
    <source>
        <dbReference type="ARBA" id="ARBA00022448"/>
    </source>
</evidence>
<evidence type="ECO:0000256" key="14">
    <source>
        <dbReference type="ARBA" id="ARBA00023018"/>
    </source>
</evidence>
<keyword evidence="12 21" id="KW-0560">Oxidoreductase</keyword>
<dbReference type="InterPro" id="IPR002401">
    <property type="entry name" value="Cyt_P450_E_grp-I"/>
</dbReference>
<keyword evidence="23" id="KW-1185">Reference proteome</keyword>
<accession>A0ABQ8LW01</accession>
<evidence type="ECO:0000256" key="21">
    <source>
        <dbReference type="RuleBase" id="RU000461"/>
    </source>
</evidence>
<dbReference type="InterPro" id="IPR001128">
    <property type="entry name" value="Cyt_P450"/>
</dbReference>
<evidence type="ECO:0000256" key="13">
    <source>
        <dbReference type="ARBA" id="ARBA00023004"/>
    </source>
</evidence>
<evidence type="ECO:0000256" key="18">
    <source>
        <dbReference type="ARBA" id="ARBA00023250"/>
    </source>
</evidence>
<reference evidence="22 23" key="1">
    <citation type="submission" date="2022-01" db="EMBL/GenBank/DDBJ databases">
        <title>A high-quality chromosome-level genome assembly of rohu carp, Labeo rohita.</title>
        <authorList>
            <person name="Arick M.A. II"/>
            <person name="Hsu C.-Y."/>
            <person name="Magbanua Z."/>
            <person name="Pechanova O."/>
            <person name="Grover C."/>
            <person name="Miller E."/>
            <person name="Thrash A."/>
            <person name="Ezzel L."/>
            <person name="Alam S."/>
            <person name="Benzie J."/>
            <person name="Hamilton M."/>
            <person name="Karsi A."/>
            <person name="Lawrence M.L."/>
            <person name="Peterson D.G."/>
        </authorList>
    </citation>
    <scope>NUCLEOTIDE SEQUENCE [LARGE SCALE GENOMIC DNA]</scope>
    <source>
        <strain evidence="23">BAU-BD-2019</strain>
        <tissue evidence="22">Blood</tissue>
    </source>
</reference>
<evidence type="ECO:0000313" key="23">
    <source>
        <dbReference type="Proteomes" id="UP000830375"/>
    </source>
</evidence>
<evidence type="ECO:0000256" key="11">
    <source>
        <dbReference type="ARBA" id="ARBA00022946"/>
    </source>
</evidence>
<name>A0ABQ8LW01_LABRO</name>
<dbReference type="Proteomes" id="UP000830375">
    <property type="component" value="Unassembled WGS sequence"/>
</dbReference>
<dbReference type="PANTHER" id="PTHR24279:SF1">
    <property type="entry name" value="CYTOCHROME P450 11B2, MITOCHONDRIAL"/>
    <property type="match status" value="1"/>
</dbReference>
<evidence type="ECO:0000256" key="4">
    <source>
        <dbReference type="ARBA" id="ARBA00010617"/>
    </source>
</evidence>
<dbReference type="Pfam" id="PF05835">
    <property type="entry name" value="Synaphin"/>
    <property type="match status" value="1"/>
</dbReference>
<keyword evidence="13 21" id="KW-0408">Iron</keyword>
<evidence type="ECO:0000256" key="8">
    <source>
        <dbReference type="ARBA" id="ARBA00022617"/>
    </source>
</evidence>
<evidence type="ECO:0000256" key="9">
    <source>
        <dbReference type="ARBA" id="ARBA00022723"/>
    </source>
</evidence>
<dbReference type="PRINTS" id="PR00385">
    <property type="entry name" value="P450"/>
</dbReference>
<dbReference type="PANTHER" id="PTHR24279">
    <property type="entry name" value="CYTOCHROME P450"/>
    <property type="match status" value="1"/>
</dbReference>
<dbReference type="EC" id="1.14.15.4" evidence="5"/>
<evidence type="ECO:0000256" key="1">
    <source>
        <dbReference type="ARBA" id="ARBA00001971"/>
    </source>
</evidence>
<evidence type="ECO:0000256" key="15">
    <source>
        <dbReference type="ARBA" id="ARBA00023033"/>
    </source>
</evidence>
<dbReference type="InterPro" id="IPR017972">
    <property type="entry name" value="Cyt_P450_CS"/>
</dbReference>
<keyword evidence="6" id="KW-0813">Transport</keyword>
<evidence type="ECO:0000256" key="20">
    <source>
        <dbReference type="ARBA" id="ARBA00042800"/>
    </source>
</evidence>
<evidence type="ECO:0000256" key="3">
    <source>
        <dbReference type="ARBA" id="ARBA00005396"/>
    </source>
</evidence>
<dbReference type="SUPFAM" id="SSF48264">
    <property type="entry name" value="Cytochrome P450"/>
    <property type="match status" value="1"/>
</dbReference>
<keyword evidence="9 21" id="KW-0479">Metal-binding</keyword>
<keyword evidence="14" id="KW-0770">Synapse</keyword>
<dbReference type="Gene3D" id="1.10.630.10">
    <property type="entry name" value="Cytochrome P450"/>
    <property type="match status" value="1"/>
</dbReference>
<comment type="similarity">
    <text evidence="3">Belongs to the complexin/synaphin family.</text>
</comment>
<proteinExistence type="inferred from homology"/>